<evidence type="ECO:0000313" key="3">
    <source>
        <dbReference type="Proteomes" id="UP000193467"/>
    </source>
</evidence>
<name>A0A1Y2FJM5_9BASI</name>
<evidence type="ECO:0008006" key="4">
    <source>
        <dbReference type="Google" id="ProtNLM"/>
    </source>
</evidence>
<evidence type="ECO:0000256" key="1">
    <source>
        <dbReference type="SAM" id="MobiDB-lite"/>
    </source>
</evidence>
<gene>
    <name evidence="2" type="ORF">BCR35DRAFT_303465</name>
</gene>
<dbReference type="PANTHER" id="PTHR40460:SF1">
    <property type="entry name" value="CSBD-LIKE DOMAIN-CONTAINING PROTEIN"/>
    <property type="match status" value="1"/>
</dbReference>
<evidence type="ECO:0000313" key="2">
    <source>
        <dbReference type="EMBL" id="ORY83584.1"/>
    </source>
</evidence>
<dbReference type="OrthoDB" id="9999611at2759"/>
<keyword evidence="3" id="KW-1185">Reference proteome</keyword>
<accession>A0A1Y2FJM5</accession>
<feature type="compositionally biased region" description="Basic and acidic residues" evidence="1">
    <location>
        <begin position="88"/>
        <end position="100"/>
    </location>
</feature>
<organism evidence="2 3">
    <name type="scientific">Leucosporidium creatinivorum</name>
    <dbReference type="NCBI Taxonomy" id="106004"/>
    <lineage>
        <taxon>Eukaryota</taxon>
        <taxon>Fungi</taxon>
        <taxon>Dikarya</taxon>
        <taxon>Basidiomycota</taxon>
        <taxon>Pucciniomycotina</taxon>
        <taxon>Microbotryomycetes</taxon>
        <taxon>Leucosporidiales</taxon>
        <taxon>Leucosporidium</taxon>
    </lineage>
</organism>
<dbReference type="InParanoid" id="A0A1Y2FJM5"/>
<dbReference type="Proteomes" id="UP000193467">
    <property type="component" value="Unassembled WGS sequence"/>
</dbReference>
<reference evidence="2 3" key="1">
    <citation type="submission" date="2016-07" db="EMBL/GenBank/DDBJ databases">
        <title>Pervasive Adenine N6-methylation of Active Genes in Fungi.</title>
        <authorList>
            <consortium name="DOE Joint Genome Institute"/>
            <person name="Mondo S.J."/>
            <person name="Dannebaum R.O."/>
            <person name="Kuo R.C."/>
            <person name="Labutti K."/>
            <person name="Haridas S."/>
            <person name="Kuo A."/>
            <person name="Salamov A."/>
            <person name="Ahrendt S.R."/>
            <person name="Lipzen A."/>
            <person name="Sullivan W."/>
            <person name="Andreopoulos W.B."/>
            <person name="Clum A."/>
            <person name="Lindquist E."/>
            <person name="Daum C."/>
            <person name="Ramamoorthy G.K."/>
            <person name="Gryganskyi A."/>
            <person name="Culley D."/>
            <person name="Magnuson J.K."/>
            <person name="James T.Y."/>
            <person name="O'Malley M.A."/>
            <person name="Stajich J.E."/>
            <person name="Spatafora J.W."/>
            <person name="Visel A."/>
            <person name="Grigoriev I.V."/>
        </authorList>
    </citation>
    <scope>NUCLEOTIDE SEQUENCE [LARGE SCALE GENOMIC DNA]</scope>
    <source>
        <strain evidence="2 3">62-1032</strain>
    </source>
</reference>
<dbReference type="PANTHER" id="PTHR40460">
    <property type="entry name" value="CHROMOSOME 1, WHOLE GENOME SHOTGUN SEQUENCE"/>
    <property type="match status" value="1"/>
</dbReference>
<feature type="region of interest" description="Disordered" evidence="1">
    <location>
        <begin position="79"/>
        <end position="100"/>
    </location>
</feature>
<protein>
    <recommendedName>
        <fullName evidence="4">CsbD-like domain-containing protein</fullName>
    </recommendedName>
</protein>
<dbReference type="EMBL" id="MCGR01000019">
    <property type="protein sequence ID" value="ORY83584.1"/>
    <property type="molecule type" value="Genomic_DNA"/>
</dbReference>
<comment type="caution">
    <text evidence="2">The sequence shown here is derived from an EMBL/GenBank/DDBJ whole genome shotgun (WGS) entry which is preliminary data.</text>
</comment>
<proteinExistence type="predicted"/>
<dbReference type="STRING" id="106004.A0A1Y2FJM5"/>
<sequence length="100" mass="10146">MSDEQPSKINAAWNSTVGSIKETYGAAVGASGLEAAGRDQAAQGEVESNAAQAQAYAEGTADRLGGKLDRVVGAVTGDIEQQQAGEAQESKGKAQQEAHA</sequence>
<dbReference type="AlphaFoldDB" id="A0A1Y2FJM5"/>
<feature type="region of interest" description="Disordered" evidence="1">
    <location>
        <begin position="36"/>
        <end position="63"/>
    </location>
</feature>